<keyword evidence="4" id="KW-1185">Reference proteome</keyword>
<feature type="compositionally biased region" description="Basic and acidic residues" evidence="1">
    <location>
        <begin position="823"/>
        <end position="851"/>
    </location>
</feature>
<feature type="compositionally biased region" description="Low complexity" evidence="1">
    <location>
        <begin position="227"/>
        <end position="248"/>
    </location>
</feature>
<gene>
    <name evidence="3" type="ORF">Vretifemale_2706</name>
</gene>
<feature type="region of interest" description="Disordered" evidence="1">
    <location>
        <begin position="1056"/>
        <end position="1160"/>
    </location>
</feature>
<evidence type="ECO:0000256" key="1">
    <source>
        <dbReference type="SAM" id="MobiDB-lite"/>
    </source>
</evidence>
<accession>A0A8J4C652</accession>
<dbReference type="PANTHER" id="PTHR12460">
    <property type="entry name" value="CYCLIN-DEPENDENT KINASE INHIBITOR-RELATED PROTEIN"/>
    <property type="match status" value="1"/>
</dbReference>
<feature type="region of interest" description="Disordered" evidence="1">
    <location>
        <begin position="809"/>
        <end position="875"/>
    </location>
</feature>
<feature type="region of interest" description="Disordered" evidence="1">
    <location>
        <begin position="181"/>
        <end position="303"/>
    </location>
</feature>
<comment type="caution">
    <text evidence="3">The sequence shown here is derived from an EMBL/GenBank/DDBJ whole genome shotgun (WGS) entry which is preliminary data.</text>
</comment>
<proteinExistence type="predicted"/>
<reference evidence="3" key="1">
    <citation type="journal article" date="2021" name="Proc. Natl. Acad. Sci. U.S.A.">
        <title>Three genomes in the algal genus Volvox reveal the fate of a haploid sex-determining region after a transition to homothallism.</title>
        <authorList>
            <person name="Yamamoto K."/>
            <person name="Hamaji T."/>
            <person name="Kawai-Toyooka H."/>
            <person name="Matsuzaki R."/>
            <person name="Takahashi F."/>
            <person name="Nishimura Y."/>
            <person name="Kawachi M."/>
            <person name="Noguchi H."/>
            <person name="Minakuchi Y."/>
            <person name="Umen J.G."/>
            <person name="Toyoda A."/>
            <person name="Nozaki H."/>
        </authorList>
    </citation>
    <scope>NUCLEOTIDE SEQUENCE</scope>
    <source>
        <strain evidence="3">NIES-3786</strain>
    </source>
</reference>
<dbReference type="OrthoDB" id="553075at2759"/>
<evidence type="ECO:0000313" key="3">
    <source>
        <dbReference type="EMBL" id="GIL72345.1"/>
    </source>
</evidence>
<feature type="region of interest" description="Disordered" evidence="1">
    <location>
        <begin position="900"/>
        <end position="940"/>
    </location>
</feature>
<dbReference type="PANTHER" id="PTHR12460:SF38">
    <property type="entry name" value="KINETOPLAST-ASSOCIATED PROTEIN-LIKE PROTEIN"/>
    <property type="match status" value="1"/>
</dbReference>
<feature type="domain" description="Chromo" evidence="2">
    <location>
        <begin position="730"/>
        <end position="799"/>
    </location>
</feature>
<dbReference type="Proteomes" id="UP000747110">
    <property type="component" value="Unassembled WGS sequence"/>
</dbReference>
<organism evidence="3 4">
    <name type="scientific">Volvox reticuliferus</name>
    <dbReference type="NCBI Taxonomy" id="1737510"/>
    <lineage>
        <taxon>Eukaryota</taxon>
        <taxon>Viridiplantae</taxon>
        <taxon>Chlorophyta</taxon>
        <taxon>core chlorophytes</taxon>
        <taxon>Chlorophyceae</taxon>
        <taxon>CS clade</taxon>
        <taxon>Chlamydomonadales</taxon>
        <taxon>Volvocaceae</taxon>
        <taxon>Volvox</taxon>
    </lineage>
</organism>
<feature type="compositionally biased region" description="Basic residues" evidence="1">
    <location>
        <begin position="1074"/>
        <end position="1083"/>
    </location>
</feature>
<dbReference type="EMBL" id="BNCP01000004">
    <property type="protein sequence ID" value="GIL72345.1"/>
    <property type="molecule type" value="Genomic_DNA"/>
</dbReference>
<protein>
    <recommendedName>
        <fullName evidence="2">Chromo domain-containing protein</fullName>
    </recommendedName>
</protein>
<name>A0A8J4C652_9CHLO</name>
<feature type="compositionally biased region" description="Basic and acidic residues" evidence="1">
    <location>
        <begin position="912"/>
        <end position="923"/>
    </location>
</feature>
<feature type="region of interest" description="Disordered" evidence="1">
    <location>
        <begin position="317"/>
        <end position="350"/>
    </location>
</feature>
<feature type="compositionally biased region" description="Acidic residues" evidence="1">
    <location>
        <begin position="809"/>
        <end position="822"/>
    </location>
</feature>
<evidence type="ECO:0000259" key="2">
    <source>
        <dbReference type="PROSITE" id="PS50013"/>
    </source>
</evidence>
<dbReference type="Gene3D" id="2.40.50.40">
    <property type="match status" value="1"/>
</dbReference>
<dbReference type="InterPro" id="IPR000953">
    <property type="entry name" value="Chromo/chromo_shadow_dom"/>
</dbReference>
<feature type="compositionally biased region" description="Low complexity" evidence="1">
    <location>
        <begin position="255"/>
        <end position="276"/>
    </location>
</feature>
<feature type="compositionally biased region" description="Basic and acidic residues" evidence="1">
    <location>
        <begin position="1084"/>
        <end position="1097"/>
    </location>
</feature>
<dbReference type="PROSITE" id="PS50013">
    <property type="entry name" value="CHROMO_2"/>
    <property type="match status" value="2"/>
</dbReference>
<feature type="compositionally biased region" description="Basic and acidic residues" evidence="1">
    <location>
        <begin position="860"/>
        <end position="869"/>
    </location>
</feature>
<feature type="domain" description="Chromo" evidence="2">
    <location>
        <begin position="1302"/>
        <end position="1368"/>
    </location>
</feature>
<sequence length="1368" mass="145454">MLQSMWKKQRLQLRRKADGVAGEAKTVLVDILHGDDRFNITWEAIGRASVLKQRQVPKSKLLQIADVVSSGPLHTLMDDIDKCAMNAAVKLFRNNQHQALSEKSAKLDCVAQQRTSGKPPAEGSRCETLAAHKEGGCNEATAQNALFTTEAVGRVGLGPGGSKGGSAAAVVVTATVAPAFHQSLPPASGPAPAPASTRMPPSCGADASSAAASKPRENADGIPQPEPAAAKALASSPRPSSSLQLLSLLPPPASPSNGANPLLPLLSQQQRRQQQPASVTTSISPRGCCSGMILPPSSDRSDQTIGIQKPILRTGAMNFCRPGSVDAPRDASPRRSLPQPPVPDGRHANYSSVARQRVMTVYNEAAEVIRVQQAQAVMAVADDEVHAATEGGTGADCTAAAAAAAGGHDFNGQFVHQQQTRTRRRLSNEMVMADLVKVRHQEAVAAVVLEEEGRSLHISGDVCMSGGCCCTGQRAVAAEEVESAEEYRQRYTNVRSAGCQQGANEGGGNDVLLLQQRRQQQLQQQHEHQEWEGTDISMRGGGKLMAPQEMDVVEEQVVMEVEAAAVQTAAVAAQAAVRGMQELIRATAAVQQVMLAHKAEAEAQVATQAAAQQGPVQEATAAEAPIPQLAQGGLQVDAAAEAQVAQIAVEAAGAACRAAHMQMAAARAAAVLAAGVLATAVMTAEEDATYLTCPFTGRSYCRSSCLKPGDVPLVEQLSDPSRTVAANQDREVEAIVNETFSRRLGSSVFLVKWLGYELDPGEPGGRNGHWVSQAVLESWVPTLLAEWRLRNHSRQKSGTKGGNLIMLGQEEEEQEEEEEEEQAEKNKEQEKKKEEQEEKKKKEQEKEEEQKKKKKKKKKKEQEKKKEEEPMAEGKLLDELSIQGLSMSWLDDVDLSSQDIQDVHIAPPSSRQLDRDGSEDVDVHTCPSNNKDGGQQQQDVEVVPPAGYTAGLNEDEDLDINVLLTLDEDEDPEGWQELVCRATGIEAEDNPAEDLPGLAICTSRASEGGMAADPSSSRVAAAAGASRLMDATDAAAMRGGIGPVVGRLEPIRTDVDVVGAGAGPGPSASGPSGRKVRSTKKRLAREPAAEQDDKPAEEPLGDEVVVFMGEGHHGGGRGAGKRGLSQSRRRSARIQAHMESMQQSAGPPPSQLQAQQPPAKRVALLQDGRNGGTAAYTAHAAHNATPAWTVGTTAAPAMAGSASTATTVTVLGGATTATATAIATNTATATATGGRRKYTAGRCKRGAFSVEAEARLKAEISSGSFVQSVSTGRKYPKSLCCGPKDIRVEDYNPDDEPEANTGIVERIMDEAIDDITGRRYLLIKWKGYELDPGGEDRQGHWEPVGHVPKKSRARAAWERSKPFWFEDL</sequence>
<evidence type="ECO:0000313" key="4">
    <source>
        <dbReference type="Proteomes" id="UP000747110"/>
    </source>
</evidence>